<comment type="caution">
    <text evidence="1">The sequence shown here is derived from an EMBL/GenBank/DDBJ whole genome shotgun (WGS) entry which is preliminary data.</text>
</comment>
<sequence>MKAQKIRKAILLISTLVFPLTLNYFSPYLIVQGSFAGIASGSFLLFAALFLTSLIFGRAFCGWICPAGGLQEACGEINGKPTGPRQNRIKYWVWTPWVGSILAGFISAGGIRKVQPFYFTDHGISVSNNYGYITYFLVVGLIAGTALVFGRRSFCHSLCWMAPFMVIGSRIKNKLGYPSLRLEAAASQCVSCKACDKTCPMSLPVSRMVKEERMDHDECILCRNCVDGCHKGAIRIGLGRRAPIDSPLSKGL</sequence>
<evidence type="ECO:0000313" key="1">
    <source>
        <dbReference type="EMBL" id="MFM9329799.1"/>
    </source>
</evidence>
<gene>
    <name evidence="1" type="ORF">ACI1P1_16000</name>
</gene>
<dbReference type="EMBL" id="JBJURJ010000010">
    <property type="protein sequence ID" value="MFM9329799.1"/>
    <property type="molecule type" value="Genomic_DNA"/>
</dbReference>
<keyword evidence="2" id="KW-1185">Reference proteome</keyword>
<evidence type="ECO:0000313" key="2">
    <source>
        <dbReference type="Proteomes" id="UP001631969"/>
    </source>
</evidence>
<reference evidence="1" key="1">
    <citation type="submission" date="2024-12" db="EMBL/GenBank/DDBJ databases">
        <authorList>
            <person name="Wu N."/>
        </authorList>
    </citation>
    <scope>NUCLEOTIDE SEQUENCE</scope>
    <source>
        <strain evidence="1">P15</strain>
    </source>
</reference>
<proteinExistence type="predicted"/>
<name>A0ACC7P0K0_9BACL</name>
<dbReference type="Proteomes" id="UP001631969">
    <property type="component" value="Unassembled WGS sequence"/>
</dbReference>
<accession>A0ACC7P0K0</accession>
<protein>
    <submittedName>
        <fullName evidence="1">4Fe-4S binding protein</fullName>
    </submittedName>
</protein>
<organism evidence="1 2">
    <name type="scientific">Paenibacillus mesotrionivorans</name>
    <dbReference type="NCBI Taxonomy" id="3160968"/>
    <lineage>
        <taxon>Bacteria</taxon>
        <taxon>Bacillati</taxon>
        <taxon>Bacillota</taxon>
        <taxon>Bacilli</taxon>
        <taxon>Bacillales</taxon>
        <taxon>Paenibacillaceae</taxon>
        <taxon>Paenibacillus</taxon>
    </lineage>
</organism>